<keyword evidence="2" id="KW-1185">Reference proteome</keyword>
<gene>
    <name evidence="1" type="ORF">BVG16_26215</name>
</gene>
<proteinExistence type="predicted"/>
<name>A0A1T2X249_9BACL</name>
<reference evidence="1 2" key="1">
    <citation type="submission" date="2017-01" db="EMBL/GenBank/DDBJ databases">
        <title>Genome analysis of Paenibacillus selenitrireducens ES3-24.</title>
        <authorList>
            <person name="Xu D."/>
            <person name="Yao R."/>
            <person name="Zheng S."/>
        </authorList>
    </citation>
    <scope>NUCLEOTIDE SEQUENCE [LARGE SCALE GENOMIC DNA]</scope>
    <source>
        <strain evidence="1 2">ES3-24</strain>
    </source>
</reference>
<accession>A0A1T2X249</accession>
<sequence length="63" mass="7208">MEQVKRKWNRLKRKWSKLKDYLLLVDRSFRASEALCCVGGLVRYVRRALQGLREVGGLGADGG</sequence>
<organism evidence="1 2">
    <name type="scientific">Paenibacillus selenitireducens</name>
    <dbReference type="NCBI Taxonomy" id="1324314"/>
    <lineage>
        <taxon>Bacteria</taxon>
        <taxon>Bacillati</taxon>
        <taxon>Bacillota</taxon>
        <taxon>Bacilli</taxon>
        <taxon>Bacillales</taxon>
        <taxon>Paenibacillaceae</taxon>
        <taxon>Paenibacillus</taxon>
    </lineage>
</organism>
<dbReference type="EMBL" id="MSZX01000013">
    <property type="protein sequence ID" value="OPA73939.1"/>
    <property type="molecule type" value="Genomic_DNA"/>
</dbReference>
<dbReference type="Proteomes" id="UP000190188">
    <property type="component" value="Unassembled WGS sequence"/>
</dbReference>
<protein>
    <submittedName>
        <fullName evidence="1">Uncharacterized protein</fullName>
    </submittedName>
</protein>
<dbReference type="AlphaFoldDB" id="A0A1T2X249"/>
<evidence type="ECO:0000313" key="2">
    <source>
        <dbReference type="Proteomes" id="UP000190188"/>
    </source>
</evidence>
<comment type="caution">
    <text evidence="1">The sequence shown here is derived from an EMBL/GenBank/DDBJ whole genome shotgun (WGS) entry which is preliminary data.</text>
</comment>
<evidence type="ECO:0000313" key="1">
    <source>
        <dbReference type="EMBL" id="OPA73939.1"/>
    </source>
</evidence>
<dbReference type="STRING" id="1324314.BVG16_26215"/>